<reference evidence="2 3" key="1">
    <citation type="submission" date="2024-04" db="EMBL/GenBank/DDBJ databases">
        <title>genome sequences of Mucor flavus KT1a and Helicostylum pulchrum KT1b strains isolation_sourced from the surface of a dry-aged beef.</title>
        <authorList>
            <person name="Toyotome T."/>
            <person name="Hosono M."/>
            <person name="Torimaru M."/>
            <person name="Fukuda K."/>
            <person name="Mikami N."/>
        </authorList>
    </citation>
    <scope>NUCLEOTIDE SEQUENCE [LARGE SCALE GENOMIC DNA]</scope>
    <source>
        <strain evidence="2 3">KT1b</strain>
    </source>
</reference>
<feature type="compositionally biased region" description="Basic and acidic residues" evidence="1">
    <location>
        <begin position="26"/>
        <end position="40"/>
    </location>
</feature>
<proteinExistence type="predicted"/>
<organism evidence="2 3">
    <name type="scientific">Helicostylum pulchrum</name>
    <dbReference type="NCBI Taxonomy" id="562976"/>
    <lineage>
        <taxon>Eukaryota</taxon>
        <taxon>Fungi</taxon>
        <taxon>Fungi incertae sedis</taxon>
        <taxon>Mucoromycota</taxon>
        <taxon>Mucoromycotina</taxon>
        <taxon>Mucoromycetes</taxon>
        <taxon>Mucorales</taxon>
        <taxon>Mucorineae</taxon>
        <taxon>Mucoraceae</taxon>
        <taxon>Helicostylum</taxon>
    </lineage>
</organism>
<gene>
    <name evidence="2" type="ORF">HPULCUR_006219</name>
</gene>
<sequence length="124" mass="13979">MSRFIPPRIEDIKVTNSGSGSPTKNINDKPAPDLQKKTQDPRRLLDAVKNLMRTRHGSVLSRNTILKMDHFEKGMHTQIIKKKISNIFVGTNSKLDFHLQGAPNFRVAELNVYGVAQPTVRGFI</sequence>
<evidence type="ECO:0000256" key="1">
    <source>
        <dbReference type="SAM" id="MobiDB-lite"/>
    </source>
</evidence>
<feature type="region of interest" description="Disordered" evidence="1">
    <location>
        <begin position="1"/>
        <end position="40"/>
    </location>
</feature>
<name>A0ABP9Y1B4_9FUNG</name>
<keyword evidence="3" id="KW-1185">Reference proteome</keyword>
<comment type="caution">
    <text evidence="2">The sequence shown here is derived from an EMBL/GenBank/DDBJ whole genome shotgun (WGS) entry which is preliminary data.</text>
</comment>
<dbReference type="Proteomes" id="UP001476247">
    <property type="component" value="Unassembled WGS sequence"/>
</dbReference>
<evidence type="ECO:0000313" key="2">
    <source>
        <dbReference type="EMBL" id="GAA5800781.1"/>
    </source>
</evidence>
<dbReference type="EMBL" id="BAABUJ010000016">
    <property type="protein sequence ID" value="GAA5800781.1"/>
    <property type="molecule type" value="Genomic_DNA"/>
</dbReference>
<feature type="compositionally biased region" description="Polar residues" evidence="1">
    <location>
        <begin position="14"/>
        <end position="25"/>
    </location>
</feature>
<protein>
    <submittedName>
        <fullName evidence="2">Uncharacterized protein</fullName>
    </submittedName>
</protein>
<accession>A0ABP9Y1B4</accession>
<evidence type="ECO:0000313" key="3">
    <source>
        <dbReference type="Proteomes" id="UP001476247"/>
    </source>
</evidence>